<protein>
    <recommendedName>
        <fullName evidence="3">HNH endonuclease</fullName>
    </recommendedName>
</protein>
<dbReference type="RefSeq" id="WP_273629216.1">
    <property type="nucleotide sequence ID" value="NZ_CP117167.1"/>
</dbReference>
<dbReference type="Gene3D" id="1.10.30.50">
    <property type="match status" value="1"/>
</dbReference>
<keyword evidence="2" id="KW-1185">Reference proteome</keyword>
<gene>
    <name evidence="1" type="ORF">PQO05_20025</name>
</gene>
<sequence>MRAIAINAVKQVISHFSKDIKTQQTDIENRLQELIDTPLTDNRQLRYARLLKTKAAKIITAEPKDLLKMQAEFDRIIHADDMESDVYETFRKQILTKLRYSHRRSVFYPAYFGRIGIKACVYCNAQSALTITRKKEKDTDETRLQAKFQVDHYLAKKAYPCFSISLFNLYPVCSSCNNVKGTKKIDFSLYVDQPATSNFKFYLEKGSKGKYLNSRDLQDVKICLDSGNKALPADYSDYATLFELEGIYKEYKDVASELILKAEVYTSDYKRTLLNSFQNYMKAENIDRLITGNYTAEEEIHQRPLAKFVRDISIDVGLIEKK</sequence>
<evidence type="ECO:0008006" key="3">
    <source>
        <dbReference type="Google" id="ProtNLM"/>
    </source>
</evidence>
<evidence type="ECO:0000313" key="2">
    <source>
        <dbReference type="Proteomes" id="UP001216139"/>
    </source>
</evidence>
<reference evidence="1 2" key="1">
    <citation type="submission" date="2023-02" db="EMBL/GenBank/DDBJ databases">
        <title>Genome sequence of Mucilaginibacter jinjuensis strain KACC 16571.</title>
        <authorList>
            <person name="Kim S."/>
            <person name="Heo J."/>
            <person name="Kwon S.-W."/>
        </authorList>
    </citation>
    <scope>NUCLEOTIDE SEQUENCE [LARGE SCALE GENOMIC DNA]</scope>
    <source>
        <strain evidence="1 2">KACC 16571</strain>
    </source>
</reference>
<organism evidence="1 2">
    <name type="scientific">Mucilaginibacter jinjuensis</name>
    <dbReference type="NCBI Taxonomy" id="1176721"/>
    <lineage>
        <taxon>Bacteria</taxon>
        <taxon>Pseudomonadati</taxon>
        <taxon>Bacteroidota</taxon>
        <taxon>Sphingobacteriia</taxon>
        <taxon>Sphingobacteriales</taxon>
        <taxon>Sphingobacteriaceae</taxon>
        <taxon>Mucilaginibacter</taxon>
    </lineage>
</organism>
<accession>A0ABY7T436</accession>
<name>A0ABY7T436_9SPHI</name>
<proteinExistence type="predicted"/>
<evidence type="ECO:0000313" key="1">
    <source>
        <dbReference type="EMBL" id="WCT11029.1"/>
    </source>
</evidence>
<dbReference type="EMBL" id="CP117167">
    <property type="protein sequence ID" value="WCT11029.1"/>
    <property type="molecule type" value="Genomic_DNA"/>
</dbReference>
<dbReference type="Proteomes" id="UP001216139">
    <property type="component" value="Chromosome"/>
</dbReference>